<dbReference type="Pfam" id="PF26069">
    <property type="entry name" value="DUF8026"/>
    <property type="match status" value="1"/>
</dbReference>
<evidence type="ECO:0000256" key="1">
    <source>
        <dbReference type="SAM" id="Phobius"/>
    </source>
</evidence>
<keyword evidence="1" id="KW-1133">Transmembrane helix</keyword>
<dbReference type="STRING" id="197479.BFW38_14525"/>
<accession>A0A1E2VC74</accession>
<reference evidence="2 3" key="1">
    <citation type="submission" date="2016-08" db="EMBL/GenBank/DDBJ databases">
        <authorList>
            <person name="Seilhamer J.J."/>
        </authorList>
    </citation>
    <scope>NUCLEOTIDE SEQUENCE [LARGE SCALE GENOMIC DNA]</scope>
    <source>
        <strain evidence="2 3">PH27A</strain>
    </source>
</reference>
<dbReference type="RefSeq" id="WP_068999548.1">
    <property type="nucleotide sequence ID" value="NZ_MDTQ01000001.1"/>
</dbReference>
<organism evidence="2 3">
    <name type="scientific">Terasakiispira papahanaumokuakeensis</name>
    <dbReference type="NCBI Taxonomy" id="197479"/>
    <lineage>
        <taxon>Bacteria</taxon>
        <taxon>Pseudomonadati</taxon>
        <taxon>Pseudomonadota</taxon>
        <taxon>Gammaproteobacteria</taxon>
        <taxon>Oceanospirillales</taxon>
        <taxon>Terasakiispira</taxon>
    </lineage>
</organism>
<dbReference type="OrthoDB" id="6169612at2"/>
<dbReference type="EMBL" id="MDTQ01000001">
    <property type="protein sequence ID" value="ODC04564.1"/>
    <property type="molecule type" value="Genomic_DNA"/>
</dbReference>
<dbReference type="AlphaFoldDB" id="A0A1E2VC74"/>
<dbReference type="Proteomes" id="UP000094291">
    <property type="component" value="Unassembled WGS sequence"/>
</dbReference>
<proteinExistence type="predicted"/>
<keyword evidence="3" id="KW-1185">Reference proteome</keyword>
<keyword evidence="1" id="KW-0472">Membrane</keyword>
<feature type="transmembrane region" description="Helical" evidence="1">
    <location>
        <begin position="6"/>
        <end position="26"/>
    </location>
</feature>
<comment type="caution">
    <text evidence="2">The sequence shown here is derived from an EMBL/GenBank/DDBJ whole genome shotgun (WGS) entry which is preliminary data.</text>
</comment>
<keyword evidence="1" id="KW-0812">Transmembrane</keyword>
<name>A0A1E2VC74_9GAMM</name>
<dbReference type="InterPro" id="IPR058339">
    <property type="entry name" value="DUF8026"/>
</dbReference>
<evidence type="ECO:0000313" key="3">
    <source>
        <dbReference type="Proteomes" id="UP000094291"/>
    </source>
</evidence>
<protein>
    <submittedName>
        <fullName evidence="2">Uncharacterized protein</fullName>
    </submittedName>
</protein>
<gene>
    <name evidence="2" type="ORF">BFW38_14525</name>
</gene>
<evidence type="ECO:0000313" key="2">
    <source>
        <dbReference type="EMBL" id="ODC04564.1"/>
    </source>
</evidence>
<sequence>MSLSAIIVMLGSMVVLWGVANSALIVSMRRQERKLALIQSQGGFEPFSPRAFQDLQQWCDQHSDHANIAEVEALLQQQEEAMKAYPQRFY</sequence>